<dbReference type="Pfam" id="PF02225">
    <property type="entry name" value="PA"/>
    <property type="match status" value="1"/>
</dbReference>
<sequence length="281" mass="31067">MVLRVGASSFKGARKMGVEVYRLLKFVIKKKLGQDAINDGDEGGFAHNIQENKEGFVPTWIDGVENSEYVGVGARFGHTLESKEKRANLIRVVMADPPDCCTKPKNKITSEVILVHRGKCSFTTKANIADEAGASAILIINYRIELFKMVCEENKTYVDIGIPAVMRPQDAELNFSGGSVLHWWHRGGTAHLLVNLVNQCGQLQILGTFMGAVTLQQHDDTSGLYLIDILAFVNIVAVGCLLICFDFHLLLDTTIAFCNFEDKVGFDKVANDKIIELQTMD</sequence>
<evidence type="ECO:0000256" key="11">
    <source>
        <dbReference type="ARBA" id="ARBA00022801"/>
    </source>
</evidence>
<dbReference type="PANTHER" id="PTHR12174:SF102">
    <property type="entry name" value="SIGNAL PEPTIDE PEPTIDASE-LIKE 4"/>
    <property type="match status" value="1"/>
</dbReference>
<dbReference type="GO" id="GO:0033619">
    <property type="term" value="P:membrane protein proteolysis"/>
    <property type="evidence" value="ECO:0007669"/>
    <property type="project" value="TreeGrafter"/>
</dbReference>
<comment type="caution">
    <text evidence="19">The sequence shown here is derived from an EMBL/GenBank/DDBJ whole genome shotgun (WGS) entry which is preliminary data.</text>
</comment>
<evidence type="ECO:0000313" key="19">
    <source>
        <dbReference type="EMBL" id="KAK7400476.1"/>
    </source>
</evidence>
<dbReference type="GO" id="GO:0098553">
    <property type="term" value="C:lumenal side of endoplasmic reticulum membrane"/>
    <property type="evidence" value="ECO:0007669"/>
    <property type="project" value="TreeGrafter"/>
</dbReference>
<keyword evidence="8 17" id="KW-0812">Transmembrane</keyword>
<dbReference type="GO" id="GO:0042500">
    <property type="term" value="F:aspartic endopeptidase activity, intramembrane cleaving"/>
    <property type="evidence" value="ECO:0007669"/>
    <property type="project" value="InterPro"/>
</dbReference>
<evidence type="ECO:0000259" key="18">
    <source>
        <dbReference type="SMART" id="SM01192"/>
    </source>
</evidence>
<dbReference type="SUPFAM" id="SSF52025">
    <property type="entry name" value="PA domain"/>
    <property type="match status" value="1"/>
</dbReference>
<evidence type="ECO:0000256" key="2">
    <source>
        <dbReference type="ARBA" id="ARBA00004337"/>
    </source>
</evidence>
<keyword evidence="10" id="KW-0967">Endosome</keyword>
<feature type="domain" description="Enolase C-terminal TIM barrel" evidence="18">
    <location>
        <begin position="1"/>
        <end position="174"/>
    </location>
</feature>
<dbReference type="GO" id="GO:0098554">
    <property type="term" value="C:cytoplasmic side of endoplasmic reticulum membrane"/>
    <property type="evidence" value="ECO:0007669"/>
    <property type="project" value="TreeGrafter"/>
</dbReference>
<dbReference type="AlphaFoldDB" id="A0AAN9SPR0"/>
<dbReference type="PANTHER" id="PTHR12174">
    <property type="entry name" value="SIGNAL PEPTIDE PEPTIDASE"/>
    <property type="match status" value="1"/>
</dbReference>
<dbReference type="Proteomes" id="UP001386955">
    <property type="component" value="Unassembled WGS sequence"/>
</dbReference>
<evidence type="ECO:0000256" key="1">
    <source>
        <dbReference type="ARBA" id="ARBA00003012"/>
    </source>
</evidence>
<dbReference type="FunFam" id="3.50.30.30:FF:000007">
    <property type="entry name" value="Signal peptide peptidase-like 3"/>
    <property type="match status" value="1"/>
</dbReference>
<dbReference type="SUPFAM" id="SSF51604">
    <property type="entry name" value="Enolase C-terminal domain-like"/>
    <property type="match status" value="1"/>
</dbReference>
<evidence type="ECO:0000256" key="5">
    <source>
        <dbReference type="ARBA" id="ARBA00009604"/>
    </source>
</evidence>
<dbReference type="SMART" id="SM01192">
    <property type="entry name" value="Enolase_C"/>
    <property type="match status" value="1"/>
</dbReference>
<keyword evidence="7" id="KW-0645">Protease</keyword>
<accession>A0AAN9SPR0</accession>
<evidence type="ECO:0000256" key="8">
    <source>
        <dbReference type="ARBA" id="ARBA00022692"/>
    </source>
</evidence>
<evidence type="ECO:0000256" key="9">
    <source>
        <dbReference type="ARBA" id="ARBA00022729"/>
    </source>
</evidence>
<dbReference type="InterPro" id="IPR036849">
    <property type="entry name" value="Enolase-like_C_sf"/>
</dbReference>
<organism evidence="19 20">
    <name type="scientific">Psophocarpus tetragonolobus</name>
    <name type="common">Winged bean</name>
    <name type="synonym">Dolichos tetragonolobus</name>
    <dbReference type="NCBI Taxonomy" id="3891"/>
    <lineage>
        <taxon>Eukaryota</taxon>
        <taxon>Viridiplantae</taxon>
        <taxon>Streptophyta</taxon>
        <taxon>Embryophyta</taxon>
        <taxon>Tracheophyta</taxon>
        <taxon>Spermatophyta</taxon>
        <taxon>Magnoliopsida</taxon>
        <taxon>eudicotyledons</taxon>
        <taxon>Gunneridae</taxon>
        <taxon>Pentapetalae</taxon>
        <taxon>rosids</taxon>
        <taxon>fabids</taxon>
        <taxon>Fabales</taxon>
        <taxon>Fabaceae</taxon>
        <taxon>Papilionoideae</taxon>
        <taxon>50 kb inversion clade</taxon>
        <taxon>NPAAA clade</taxon>
        <taxon>indigoferoid/millettioid clade</taxon>
        <taxon>Phaseoleae</taxon>
        <taxon>Psophocarpus</taxon>
    </lineage>
</organism>
<evidence type="ECO:0000256" key="15">
    <source>
        <dbReference type="ARBA" id="ARBA00023180"/>
    </source>
</evidence>
<keyword evidence="16" id="KW-0456">Lyase</keyword>
<keyword evidence="13 17" id="KW-0472">Membrane</keyword>
<dbReference type="Gene3D" id="3.20.20.120">
    <property type="entry name" value="Enolase-like C-terminal domain"/>
    <property type="match status" value="1"/>
</dbReference>
<keyword evidence="12 17" id="KW-1133">Transmembrane helix</keyword>
<dbReference type="EMBL" id="JAYMYS010000003">
    <property type="protein sequence ID" value="KAK7400476.1"/>
    <property type="molecule type" value="Genomic_DNA"/>
</dbReference>
<evidence type="ECO:0000256" key="4">
    <source>
        <dbReference type="ARBA" id="ARBA00006859"/>
    </source>
</evidence>
<dbReference type="EC" id="4.2.1.11" evidence="6"/>
<dbReference type="GO" id="GO:0030660">
    <property type="term" value="C:Golgi-associated vesicle membrane"/>
    <property type="evidence" value="ECO:0007669"/>
    <property type="project" value="TreeGrafter"/>
</dbReference>
<dbReference type="InterPro" id="IPR003137">
    <property type="entry name" value="PA_domain"/>
</dbReference>
<dbReference type="GO" id="GO:0010008">
    <property type="term" value="C:endosome membrane"/>
    <property type="evidence" value="ECO:0007669"/>
    <property type="project" value="UniProtKB-SubCell"/>
</dbReference>
<protein>
    <recommendedName>
        <fullName evidence="6">phosphopyruvate hydratase</fullName>
        <ecNumber evidence="6">4.2.1.11</ecNumber>
    </recommendedName>
</protein>
<evidence type="ECO:0000256" key="12">
    <source>
        <dbReference type="ARBA" id="ARBA00022989"/>
    </source>
</evidence>
<keyword evidence="14" id="KW-0324">Glycolysis</keyword>
<evidence type="ECO:0000256" key="13">
    <source>
        <dbReference type="ARBA" id="ARBA00023136"/>
    </source>
</evidence>
<evidence type="ECO:0000256" key="16">
    <source>
        <dbReference type="ARBA" id="ARBA00023239"/>
    </source>
</evidence>
<evidence type="ECO:0000256" key="3">
    <source>
        <dbReference type="ARBA" id="ARBA00005031"/>
    </source>
</evidence>
<gene>
    <name evidence="19" type="ORF">VNO78_11684</name>
</gene>
<evidence type="ECO:0000256" key="14">
    <source>
        <dbReference type="ARBA" id="ARBA00023152"/>
    </source>
</evidence>
<keyword evidence="20" id="KW-1185">Reference proteome</keyword>
<evidence type="ECO:0000313" key="20">
    <source>
        <dbReference type="Proteomes" id="UP001386955"/>
    </source>
</evidence>
<keyword evidence="15" id="KW-0325">Glycoprotein</keyword>
<dbReference type="Gene3D" id="3.50.30.30">
    <property type="match status" value="1"/>
</dbReference>
<dbReference type="GO" id="GO:0005765">
    <property type="term" value="C:lysosomal membrane"/>
    <property type="evidence" value="ECO:0007669"/>
    <property type="project" value="TreeGrafter"/>
</dbReference>
<evidence type="ECO:0000256" key="10">
    <source>
        <dbReference type="ARBA" id="ARBA00022753"/>
    </source>
</evidence>
<comment type="similarity">
    <text evidence="5">Belongs to the enolase family.</text>
</comment>
<comment type="similarity">
    <text evidence="4">Belongs to the peptidase A22B family.</text>
</comment>
<comment type="subcellular location">
    <subcellularLocation>
        <location evidence="2">Endosome membrane</location>
        <topology evidence="2">Multi-pass membrane protein</topology>
    </subcellularLocation>
</comment>
<dbReference type="InterPro" id="IPR020810">
    <property type="entry name" value="Enolase_C"/>
</dbReference>
<feature type="transmembrane region" description="Helical" evidence="17">
    <location>
        <begin position="224"/>
        <end position="245"/>
    </location>
</feature>
<keyword evidence="9" id="KW-0732">Signal</keyword>
<dbReference type="GO" id="GO:0006096">
    <property type="term" value="P:glycolytic process"/>
    <property type="evidence" value="ECO:0007669"/>
    <property type="project" value="UniProtKB-KW"/>
</dbReference>
<evidence type="ECO:0000256" key="17">
    <source>
        <dbReference type="SAM" id="Phobius"/>
    </source>
</evidence>
<proteinExistence type="inferred from homology"/>
<dbReference type="InterPro" id="IPR007369">
    <property type="entry name" value="Peptidase_A22B_SPP"/>
</dbReference>
<reference evidence="19 20" key="1">
    <citation type="submission" date="2024-01" db="EMBL/GenBank/DDBJ databases">
        <title>The genomes of 5 underutilized Papilionoideae crops provide insights into root nodulation and disease resistanc.</title>
        <authorList>
            <person name="Jiang F."/>
        </authorList>
    </citation>
    <scope>NUCLEOTIDE SEQUENCE [LARGE SCALE GENOMIC DNA]</scope>
    <source>
        <strain evidence="19">DUOXIRENSHENG_FW03</strain>
        <tissue evidence="19">Leaves</tissue>
    </source>
</reference>
<evidence type="ECO:0000256" key="6">
    <source>
        <dbReference type="ARBA" id="ARBA00012058"/>
    </source>
</evidence>
<dbReference type="Pfam" id="PF00113">
    <property type="entry name" value="Enolase_C"/>
    <property type="match status" value="1"/>
</dbReference>
<name>A0AAN9SPR0_PSOTE</name>
<comment type="function">
    <text evidence="1">Intramembrane-cleaving aspartic protease (I-CLiP) that cleaves type II membrane signal peptides in the hydrophobic plane of the membrane.</text>
</comment>
<dbReference type="InterPro" id="IPR046450">
    <property type="entry name" value="PA_dom_sf"/>
</dbReference>
<keyword evidence="11" id="KW-0378">Hydrolase</keyword>
<dbReference type="GO" id="GO:0004634">
    <property type="term" value="F:phosphopyruvate hydratase activity"/>
    <property type="evidence" value="ECO:0007669"/>
    <property type="project" value="UniProtKB-EC"/>
</dbReference>
<comment type="pathway">
    <text evidence="3">Carbohydrate degradation; glycolysis; pyruvate from D-glyceraldehyde 3-phosphate: step 4/5.</text>
</comment>
<evidence type="ECO:0000256" key="7">
    <source>
        <dbReference type="ARBA" id="ARBA00022670"/>
    </source>
</evidence>